<feature type="domain" description="ASPIC/UnbV" evidence="3">
    <location>
        <begin position="540"/>
        <end position="607"/>
    </location>
</feature>
<dbReference type="EMBL" id="BMWX01000006">
    <property type="protein sequence ID" value="GGZ36348.1"/>
    <property type="molecule type" value="Genomic_DNA"/>
</dbReference>
<evidence type="ECO:0000256" key="2">
    <source>
        <dbReference type="SAM" id="SignalP"/>
    </source>
</evidence>
<reference evidence="4" key="2">
    <citation type="submission" date="2020-09" db="EMBL/GenBank/DDBJ databases">
        <authorList>
            <person name="Sun Q."/>
            <person name="Kim S."/>
        </authorList>
    </citation>
    <scope>NUCLEOTIDE SEQUENCE</scope>
    <source>
        <strain evidence="4">KCTC 12368</strain>
    </source>
</reference>
<proteinExistence type="predicted"/>
<gene>
    <name evidence="4" type="ORF">GCM10007049_32140</name>
</gene>
<accession>A0A918Q7R1</accession>
<dbReference type="RefSeq" id="WP_018475597.1">
    <property type="nucleotide sequence ID" value="NZ_BMWX01000006.1"/>
</dbReference>
<evidence type="ECO:0000313" key="4">
    <source>
        <dbReference type="EMBL" id="GGZ36348.1"/>
    </source>
</evidence>
<comment type="caution">
    <text evidence="4">The sequence shown here is derived from an EMBL/GenBank/DDBJ whole genome shotgun (WGS) entry which is preliminary data.</text>
</comment>
<dbReference type="Proteomes" id="UP000619457">
    <property type="component" value="Unassembled WGS sequence"/>
</dbReference>
<dbReference type="Pfam" id="PF07593">
    <property type="entry name" value="UnbV_ASPIC"/>
    <property type="match status" value="1"/>
</dbReference>
<dbReference type="PANTHER" id="PTHR16026:SF0">
    <property type="entry name" value="CARTILAGE ACIDIC PROTEIN 1"/>
    <property type="match status" value="1"/>
</dbReference>
<feature type="chain" id="PRO_5037757879" description="ASPIC/UnbV domain-containing protein" evidence="2">
    <location>
        <begin position="21"/>
        <end position="1113"/>
    </location>
</feature>
<dbReference type="InterPro" id="IPR028994">
    <property type="entry name" value="Integrin_alpha_N"/>
</dbReference>
<evidence type="ECO:0000259" key="3">
    <source>
        <dbReference type="Pfam" id="PF07593"/>
    </source>
</evidence>
<evidence type="ECO:0000313" key="5">
    <source>
        <dbReference type="Proteomes" id="UP000619457"/>
    </source>
</evidence>
<reference evidence="4" key="1">
    <citation type="journal article" date="2014" name="Int. J. Syst. Evol. Microbiol.">
        <title>Complete genome sequence of Corynebacterium casei LMG S-19264T (=DSM 44701T), isolated from a smear-ripened cheese.</title>
        <authorList>
            <consortium name="US DOE Joint Genome Institute (JGI-PGF)"/>
            <person name="Walter F."/>
            <person name="Albersmeier A."/>
            <person name="Kalinowski J."/>
            <person name="Ruckert C."/>
        </authorList>
    </citation>
    <scope>NUCLEOTIDE SEQUENCE</scope>
    <source>
        <strain evidence="4">KCTC 12368</strain>
    </source>
</reference>
<sequence length="1113" mass="122781">MQKIYPKLIYLLTLIPLAFACSPEEKVEEAQPKAAEATLFELASPAQSGITFQNKLIEGLNTNVLMYEYFYNGGGVAIGDLNGDDLDDIYFTGNMSPNKLYLNRGNMRFEDITEATSTAGRPGPWKTGVTMADVNGDGLLDIYVCYSGNLSPEKRKNELYINEGPDQNGLPKFSEQAETYGIASTATSTQGVFFDYDRDGDLDLFLLNHNPKSLPILDEASTAAIMKMEDPAGSQLFRNDSGRFIEVTKKAGIHNSALSYGLGAAMADINGDGWTDIYVGNDYTAPDYLYMNNGDGTFSDKLDQSMGHTSHFSMGNDIADINNDALPDIITLDMLPEENRRQKLLMAPDNYEKFDFKVKAGFNHQYMRNMLQVNNGNETFSEIGQLSGISNTDWSWSAQFADFDNDGWKDLYITNGYLRDYTNMDFLKFMGDYVQNNDGNIRRQNVLDLVKQIPASNLHNYIFSNNGDLTFTNASQKWGLDHASNSNGAAYADLDNDGDLDLVVNNINQDAFLFVNQSSRLFENNFLKVQLKGENHNTYGLGAKISLYHKGQIQYLEQMPTRGYQSSVSPVLHFGLGSISAIDSLQILWPSGKAQTLTKIKANQTLTLEEGKSGKIPPPENRQAAPIFEEAIPLVSVSLTSNTINDFKRQPLMVSPISFGSPTLTKADLNGDGLEDLFVGGGVGDLSKIFIQQASGKFNQLPQPAFEGTESLEVTSAEIADFNGDGFPDLYIGNGGYGNFMPEDPMLQDQLFLNDGKGKLTLSSTALPSMLTSTSSVAAADINKDGNMDLFVGSRVIPGRYPEIPRSYLLINDGQGKFHDQTSSISPELQFPGLITDAKWADLNQDGNMELIITGEWMPILVYTLQNGKLVNVSASYFEEELSGWWNRLYISDLNADGFPEIIAGNLGENSQIHASATEPAQMVYKDFDDNGSVDPILLCYIQGKKYPYLTRDELLDQITRMRSRFPSYESFADAQLEDVFTEEELKGAKTLTANHLQTSLFINNTKGKFTPAKLPIEVQSSPIAAIYGQDFDLDGHMDLLMAGNMSKARLRFGKSDANYGLLLLGDGKGGFTSSPQTLSGLNLKGDIRSILNLNNQILFGINQQGIKAYKIK</sequence>
<protein>
    <recommendedName>
        <fullName evidence="3">ASPIC/UnbV domain-containing protein</fullName>
    </recommendedName>
</protein>
<dbReference type="Gene3D" id="2.130.10.130">
    <property type="entry name" value="Integrin alpha, N-terminal"/>
    <property type="match status" value="5"/>
</dbReference>
<feature type="signal peptide" evidence="2">
    <location>
        <begin position="1"/>
        <end position="20"/>
    </location>
</feature>
<dbReference type="InterPro" id="IPR027039">
    <property type="entry name" value="Crtac1"/>
</dbReference>
<dbReference type="PANTHER" id="PTHR16026">
    <property type="entry name" value="CARTILAGE ACIDIC PROTEIN 1"/>
    <property type="match status" value="1"/>
</dbReference>
<keyword evidence="5" id="KW-1185">Reference proteome</keyword>
<keyword evidence="1 2" id="KW-0732">Signal</keyword>
<dbReference type="InterPro" id="IPR013517">
    <property type="entry name" value="FG-GAP"/>
</dbReference>
<evidence type="ECO:0000256" key="1">
    <source>
        <dbReference type="ARBA" id="ARBA00022729"/>
    </source>
</evidence>
<dbReference type="Pfam" id="PF13517">
    <property type="entry name" value="FG-GAP_3"/>
    <property type="match status" value="7"/>
</dbReference>
<dbReference type="PROSITE" id="PS51257">
    <property type="entry name" value="PROKAR_LIPOPROTEIN"/>
    <property type="match status" value="1"/>
</dbReference>
<dbReference type="InterPro" id="IPR011519">
    <property type="entry name" value="UnbV_ASPIC"/>
</dbReference>
<dbReference type="AlphaFoldDB" id="A0A918Q7R1"/>
<dbReference type="SUPFAM" id="SSF69318">
    <property type="entry name" value="Integrin alpha N-terminal domain"/>
    <property type="match status" value="3"/>
</dbReference>
<name>A0A918Q7R1_9BACT</name>
<organism evidence="4 5">
    <name type="scientific">Echinicola pacifica</name>
    <dbReference type="NCBI Taxonomy" id="346377"/>
    <lineage>
        <taxon>Bacteria</taxon>
        <taxon>Pseudomonadati</taxon>
        <taxon>Bacteroidota</taxon>
        <taxon>Cytophagia</taxon>
        <taxon>Cytophagales</taxon>
        <taxon>Cyclobacteriaceae</taxon>
        <taxon>Echinicola</taxon>
    </lineage>
</organism>